<evidence type="ECO:0000313" key="3">
    <source>
        <dbReference type="EMBL" id="STO09354.1"/>
    </source>
</evidence>
<dbReference type="InterPro" id="IPR036873">
    <property type="entry name" value="Rhodanese-like_dom_sf"/>
</dbReference>
<dbReference type="GO" id="GO:0016705">
    <property type="term" value="F:oxidoreductase activity, acting on paired donors, with incorporation or reduction of molecular oxygen"/>
    <property type="evidence" value="ECO:0007669"/>
    <property type="project" value="UniProtKB-UniRule"/>
</dbReference>
<organism evidence="3 4">
    <name type="scientific">Exiguobacterium aurantiacum</name>
    <dbReference type="NCBI Taxonomy" id="33987"/>
    <lineage>
        <taxon>Bacteria</taxon>
        <taxon>Bacillati</taxon>
        <taxon>Bacillota</taxon>
        <taxon>Bacilli</taxon>
        <taxon>Bacillales</taxon>
        <taxon>Bacillales Family XII. Incertae Sedis</taxon>
        <taxon>Exiguobacterium</taxon>
    </lineage>
</organism>
<dbReference type="Pfam" id="PF17773">
    <property type="entry name" value="UPF0176_N"/>
    <property type="match status" value="1"/>
</dbReference>
<reference evidence="3 4" key="1">
    <citation type="submission" date="2018-06" db="EMBL/GenBank/DDBJ databases">
        <authorList>
            <consortium name="Pathogen Informatics"/>
            <person name="Doyle S."/>
        </authorList>
    </citation>
    <scope>NUCLEOTIDE SEQUENCE [LARGE SCALE GENOMIC DNA]</scope>
    <source>
        <strain evidence="3 4">NCTC13163</strain>
    </source>
</reference>
<dbReference type="OrthoDB" id="9778326at2"/>
<dbReference type="AlphaFoldDB" id="A0A377FXR0"/>
<dbReference type="SMART" id="SM00450">
    <property type="entry name" value="RHOD"/>
    <property type="match status" value="1"/>
</dbReference>
<protein>
    <recommendedName>
        <fullName evidence="1">tRNA uridine(34) hydroxylase</fullName>
        <ecNumber evidence="1">1.14.-.-</ecNumber>
    </recommendedName>
    <alternativeName>
        <fullName evidence="1">tRNA hydroxylation protein O</fullName>
    </alternativeName>
</protein>
<accession>A0A377FXR0</accession>
<dbReference type="RefSeq" id="WP_029333788.1">
    <property type="nucleotide sequence ID" value="NZ_UGGP01000001.1"/>
</dbReference>
<comment type="catalytic activity">
    <reaction evidence="1">
        <text>uridine(34) in tRNA + AH2 + O2 = 5-hydroxyuridine(34) in tRNA + A + H2O</text>
        <dbReference type="Rhea" id="RHEA:64224"/>
        <dbReference type="Rhea" id="RHEA-COMP:11727"/>
        <dbReference type="Rhea" id="RHEA-COMP:13381"/>
        <dbReference type="ChEBI" id="CHEBI:13193"/>
        <dbReference type="ChEBI" id="CHEBI:15377"/>
        <dbReference type="ChEBI" id="CHEBI:15379"/>
        <dbReference type="ChEBI" id="CHEBI:17499"/>
        <dbReference type="ChEBI" id="CHEBI:65315"/>
        <dbReference type="ChEBI" id="CHEBI:136877"/>
    </reaction>
</comment>
<comment type="function">
    <text evidence="1">Catalyzes oxygen-dependent 5-hydroxyuridine (ho5U) modification at position 34 in tRNAs.</text>
</comment>
<dbReference type="GO" id="GO:0006400">
    <property type="term" value="P:tRNA modification"/>
    <property type="evidence" value="ECO:0007669"/>
    <property type="project" value="UniProtKB-UniRule"/>
</dbReference>
<dbReference type="InterPro" id="IPR020936">
    <property type="entry name" value="TrhO"/>
</dbReference>
<dbReference type="Proteomes" id="UP000254060">
    <property type="component" value="Unassembled WGS sequence"/>
</dbReference>
<dbReference type="PROSITE" id="PS50206">
    <property type="entry name" value="RHODANESE_3"/>
    <property type="match status" value="1"/>
</dbReference>
<keyword evidence="1" id="KW-0560">Oxidoreductase</keyword>
<dbReference type="GO" id="GO:0016740">
    <property type="term" value="F:transferase activity"/>
    <property type="evidence" value="ECO:0007669"/>
    <property type="project" value="UniProtKB-KW"/>
</dbReference>
<dbReference type="Pfam" id="PF00581">
    <property type="entry name" value="Rhodanese"/>
    <property type="match status" value="1"/>
</dbReference>
<dbReference type="HAMAP" id="MF_00469">
    <property type="entry name" value="TrhO"/>
    <property type="match status" value="1"/>
</dbReference>
<keyword evidence="3" id="KW-0808">Transferase</keyword>
<dbReference type="PANTHER" id="PTHR43268">
    <property type="entry name" value="THIOSULFATE SULFURTRANSFERASE/RHODANESE-LIKE DOMAIN-CONTAINING PROTEIN 2"/>
    <property type="match status" value="1"/>
</dbReference>
<dbReference type="NCBIfam" id="NF001135">
    <property type="entry name" value="PRK00142.1-3"/>
    <property type="match status" value="1"/>
</dbReference>
<evidence type="ECO:0000313" key="4">
    <source>
        <dbReference type="Proteomes" id="UP000254060"/>
    </source>
</evidence>
<dbReference type="PANTHER" id="PTHR43268:SF3">
    <property type="entry name" value="RHODANESE-LIKE DOMAIN-CONTAINING PROTEIN 7-RELATED"/>
    <property type="match status" value="1"/>
</dbReference>
<evidence type="ECO:0000256" key="1">
    <source>
        <dbReference type="HAMAP-Rule" id="MF_00469"/>
    </source>
</evidence>
<name>A0A377FXR0_9BACL</name>
<dbReference type="Gene3D" id="3.30.70.100">
    <property type="match status" value="1"/>
</dbReference>
<keyword evidence="1" id="KW-0819">tRNA processing</keyword>
<proteinExistence type="inferred from homology"/>
<evidence type="ECO:0000259" key="2">
    <source>
        <dbReference type="PROSITE" id="PS50206"/>
    </source>
</evidence>
<dbReference type="Pfam" id="PF12368">
    <property type="entry name" value="Rhodanese_C"/>
    <property type="match status" value="1"/>
</dbReference>
<dbReference type="InterPro" id="IPR022111">
    <property type="entry name" value="Rhodanese_C"/>
</dbReference>
<dbReference type="SUPFAM" id="SSF52821">
    <property type="entry name" value="Rhodanese/Cell cycle control phosphatase"/>
    <property type="match status" value="1"/>
</dbReference>
<sequence length="313" mass="36390">METKSMRVLLYYKYVNIEDPETLTQEHLKYCKDLGIKGRILISSEGINGTCSGTWEQTEQYMTDLKANPLFSDIEFKIDEVDEHAFSKIFVRHKKELVTWRFDGEFDVPKQHGAYLEPAEWKEMMNRDDVVILDVRNNYEYDLGHFKNAIKIDVEASRYMPEWLEENKNLYEGKTLLTYCTGGVRCEKFTAYMRDQGHDNIFHLKGGVAMYGKDEATKGEDWEGELYVFDERINVPVNTVNPSVVSECMHCGTKTVRYVNCANPVCNAQHFCCEECEPKQMRSCSKECQEHPRNRYIIENIADKLQETEGVVG</sequence>
<dbReference type="InterPro" id="IPR001763">
    <property type="entry name" value="Rhodanese-like_dom"/>
</dbReference>
<feature type="domain" description="Rhodanese" evidence="2">
    <location>
        <begin position="126"/>
        <end position="220"/>
    </location>
</feature>
<gene>
    <name evidence="1" type="primary">trhO</name>
    <name evidence="3" type="ORF">NCTC13163_02789</name>
</gene>
<dbReference type="Gene3D" id="3.40.250.10">
    <property type="entry name" value="Rhodanese-like domain"/>
    <property type="match status" value="1"/>
</dbReference>
<dbReference type="EC" id="1.14.-.-" evidence="1"/>
<comment type="similarity">
    <text evidence="1">Belongs to the TrhO family.</text>
</comment>
<dbReference type="CDD" id="cd01518">
    <property type="entry name" value="RHOD_YceA"/>
    <property type="match status" value="1"/>
</dbReference>
<dbReference type="EMBL" id="UGGP01000001">
    <property type="protein sequence ID" value="STO09354.1"/>
    <property type="molecule type" value="Genomic_DNA"/>
</dbReference>
<dbReference type="InterPro" id="IPR040503">
    <property type="entry name" value="TRHO_N"/>
</dbReference>